<organism evidence="2 3">
    <name type="scientific">Stylosanthes scabra</name>
    <dbReference type="NCBI Taxonomy" id="79078"/>
    <lineage>
        <taxon>Eukaryota</taxon>
        <taxon>Viridiplantae</taxon>
        <taxon>Streptophyta</taxon>
        <taxon>Embryophyta</taxon>
        <taxon>Tracheophyta</taxon>
        <taxon>Spermatophyta</taxon>
        <taxon>Magnoliopsida</taxon>
        <taxon>eudicotyledons</taxon>
        <taxon>Gunneridae</taxon>
        <taxon>Pentapetalae</taxon>
        <taxon>rosids</taxon>
        <taxon>fabids</taxon>
        <taxon>Fabales</taxon>
        <taxon>Fabaceae</taxon>
        <taxon>Papilionoideae</taxon>
        <taxon>50 kb inversion clade</taxon>
        <taxon>dalbergioids sensu lato</taxon>
        <taxon>Dalbergieae</taxon>
        <taxon>Pterocarpus clade</taxon>
        <taxon>Stylosanthes</taxon>
    </lineage>
</organism>
<evidence type="ECO:0000313" key="3">
    <source>
        <dbReference type="Proteomes" id="UP001341840"/>
    </source>
</evidence>
<protein>
    <submittedName>
        <fullName evidence="2">Uncharacterized protein</fullName>
    </submittedName>
</protein>
<name>A0ABU6ZU35_9FABA</name>
<gene>
    <name evidence="2" type="ORF">PIB30_094293</name>
</gene>
<dbReference type="EMBL" id="JASCZI010273933">
    <property type="protein sequence ID" value="MED6225494.1"/>
    <property type="molecule type" value="Genomic_DNA"/>
</dbReference>
<keyword evidence="3" id="KW-1185">Reference proteome</keyword>
<reference evidence="2 3" key="1">
    <citation type="journal article" date="2023" name="Plants (Basel)">
        <title>Bridging the Gap: Combining Genomics and Transcriptomics Approaches to Understand Stylosanthes scabra, an Orphan Legume from the Brazilian Caatinga.</title>
        <authorList>
            <person name="Ferreira-Neto J.R.C."/>
            <person name="da Silva M.D."/>
            <person name="Binneck E."/>
            <person name="de Melo N.F."/>
            <person name="da Silva R.H."/>
            <person name="de Melo A.L.T.M."/>
            <person name="Pandolfi V."/>
            <person name="Bustamante F.O."/>
            <person name="Brasileiro-Vidal A.C."/>
            <person name="Benko-Iseppon A.M."/>
        </authorList>
    </citation>
    <scope>NUCLEOTIDE SEQUENCE [LARGE SCALE GENOMIC DNA]</scope>
    <source>
        <tissue evidence="2">Leaves</tissue>
    </source>
</reference>
<evidence type="ECO:0000313" key="2">
    <source>
        <dbReference type="EMBL" id="MED6225494.1"/>
    </source>
</evidence>
<comment type="caution">
    <text evidence="2">The sequence shown here is derived from an EMBL/GenBank/DDBJ whole genome shotgun (WGS) entry which is preliminary data.</text>
</comment>
<proteinExistence type="predicted"/>
<accession>A0ABU6ZU35</accession>
<sequence>CMAPRWAPMFWADHRKEVLFRSKYSARASKRADSGAQSLEPAGDGPTRPLRRSSFKYKRKKIAYPNLRLE</sequence>
<feature type="non-terminal residue" evidence="2">
    <location>
        <position position="1"/>
    </location>
</feature>
<dbReference type="Proteomes" id="UP001341840">
    <property type="component" value="Unassembled WGS sequence"/>
</dbReference>
<feature type="region of interest" description="Disordered" evidence="1">
    <location>
        <begin position="28"/>
        <end position="56"/>
    </location>
</feature>
<evidence type="ECO:0000256" key="1">
    <source>
        <dbReference type="SAM" id="MobiDB-lite"/>
    </source>
</evidence>